<evidence type="ECO:0000259" key="14">
    <source>
        <dbReference type="Pfam" id="PF00905"/>
    </source>
</evidence>
<keyword evidence="9" id="KW-0573">Peptidoglycan synthesis</keyword>
<evidence type="ECO:0000259" key="15">
    <source>
        <dbReference type="Pfam" id="PF03717"/>
    </source>
</evidence>
<keyword evidence="12" id="KW-0961">Cell wall biogenesis/degradation</keyword>
<proteinExistence type="predicted"/>
<dbReference type="Gene3D" id="3.40.710.10">
    <property type="entry name" value="DD-peptidase/beta-lactamase superfamily"/>
    <property type="match status" value="1"/>
</dbReference>
<evidence type="ECO:0000256" key="2">
    <source>
        <dbReference type="ARBA" id="ARBA00004236"/>
    </source>
</evidence>
<keyword evidence="3" id="KW-1003">Cell membrane</keyword>
<evidence type="ECO:0000313" key="16">
    <source>
        <dbReference type="EMBL" id="TSC93310.1"/>
    </source>
</evidence>
<evidence type="ECO:0000256" key="10">
    <source>
        <dbReference type="ARBA" id="ARBA00022989"/>
    </source>
</evidence>
<keyword evidence="4" id="KW-0997">Cell inner membrane</keyword>
<comment type="subcellular location">
    <subcellularLocation>
        <location evidence="2">Cell membrane</location>
    </subcellularLocation>
    <subcellularLocation>
        <location evidence="1">Membrane</location>
        <topology evidence="1">Single-pass membrane protein</topology>
    </subcellularLocation>
</comment>
<evidence type="ECO:0000256" key="6">
    <source>
        <dbReference type="ARBA" id="ARBA00022692"/>
    </source>
</evidence>
<dbReference type="NCBIfam" id="TIGR03423">
    <property type="entry name" value="pbp2_mrdA"/>
    <property type="match status" value="1"/>
</dbReference>
<dbReference type="SUPFAM" id="SSF56519">
    <property type="entry name" value="Penicillin binding protein dimerisation domain"/>
    <property type="match status" value="1"/>
</dbReference>
<dbReference type="GO" id="GO:0071555">
    <property type="term" value="P:cell wall organization"/>
    <property type="evidence" value="ECO:0007669"/>
    <property type="project" value="UniProtKB-KW"/>
</dbReference>
<dbReference type="GO" id="GO:0008360">
    <property type="term" value="P:regulation of cell shape"/>
    <property type="evidence" value="ECO:0007669"/>
    <property type="project" value="UniProtKB-KW"/>
</dbReference>
<dbReference type="PANTHER" id="PTHR30627">
    <property type="entry name" value="PEPTIDOGLYCAN D,D-TRANSPEPTIDASE"/>
    <property type="match status" value="1"/>
</dbReference>
<dbReference type="Gene3D" id="3.90.1310.10">
    <property type="entry name" value="Penicillin-binding protein 2a (Domain 2)"/>
    <property type="match status" value="1"/>
</dbReference>
<keyword evidence="11 13" id="KW-0472">Membrane</keyword>
<dbReference type="InterPro" id="IPR005311">
    <property type="entry name" value="PBP_dimer"/>
</dbReference>
<keyword evidence="5" id="KW-0645">Protease</keyword>
<gene>
    <name evidence="16" type="ORF">CEN91_264</name>
</gene>
<dbReference type="GO" id="GO:0009252">
    <property type="term" value="P:peptidoglycan biosynthetic process"/>
    <property type="evidence" value="ECO:0007669"/>
    <property type="project" value="UniProtKB-KW"/>
</dbReference>
<keyword evidence="10 13" id="KW-1133">Transmembrane helix</keyword>
<evidence type="ECO:0000256" key="5">
    <source>
        <dbReference type="ARBA" id="ARBA00022670"/>
    </source>
</evidence>
<name>A0A554LKC6_9BACT</name>
<evidence type="ECO:0000256" key="9">
    <source>
        <dbReference type="ARBA" id="ARBA00022984"/>
    </source>
</evidence>
<keyword evidence="6 13" id="KW-0812">Transmembrane</keyword>
<evidence type="ECO:0000256" key="11">
    <source>
        <dbReference type="ARBA" id="ARBA00023136"/>
    </source>
</evidence>
<accession>A0A554LKC6</accession>
<evidence type="ECO:0000313" key="17">
    <source>
        <dbReference type="Proteomes" id="UP000315589"/>
    </source>
</evidence>
<dbReference type="SUPFAM" id="SSF56601">
    <property type="entry name" value="beta-lactamase/transpeptidase-like"/>
    <property type="match status" value="1"/>
</dbReference>
<organism evidence="16 17">
    <name type="scientific">Candidatus Berkelbacteria bacterium Licking1014_85</name>
    <dbReference type="NCBI Taxonomy" id="2017148"/>
    <lineage>
        <taxon>Bacteria</taxon>
        <taxon>Candidatus Berkelbacteria</taxon>
    </lineage>
</organism>
<protein>
    <submittedName>
        <fullName evidence="16">Penicillin-binding protein 2</fullName>
    </submittedName>
</protein>
<dbReference type="GO" id="GO:0005886">
    <property type="term" value="C:plasma membrane"/>
    <property type="evidence" value="ECO:0007669"/>
    <property type="project" value="UniProtKB-SubCell"/>
</dbReference>
<dbReference type="Gene3D" id="3.30.1390.30">
    <property type="entry name" value="Penicillin-binding protein 2a, domain 3"/>
    <property type="match status" value="1"/>
</dbReference>
<dbReference type="Pfam" id="PF03717">
    <property type="entry name" value="PBP_dimer"/>
    <property type="match status" value="1"/>
</dbReference>
<dbReference type="GO" id="GO:0006508">
    <property type="term" value="P:proteolysis"/>
    <property type="evidence" value="ECO:0007669"/>
    <property type="project" value="UniProtKB-KW"/>
</dbReference>
<keyword evidence="7" id="KW-0378">Hydrolase</keyword>
<dbReference type="InterPro" id="IPR050515">
    <property type="entry name" value="Beta-lactam/transpept"/>
</dbReference>
<evidence type="ECO:0000256" key="7">
    <source>
        <dbReference type="ARBA" id="ARBA00022801"/>
    </source>
</evidence>
<dbReference type="GO" id="GO:0071972">
    <property type="term" value="F:peptidoglycan L,D-transpeptidase activity"/>
    <property type="evidence" value="ECO:0007669"/>
    <property type="project" value="TreeGrafter"/>
</dbReference>
<dbReference type="AlphaFoldDB" id="A0A554LKC6"/>
<reference evidence="16 17" key="1">
    <citation type="submission" date="2017-07" db="EMBL/GenBank/DDBJ databases">
        <title>Mechanisms for carbon and nitrogen cycling indicate functional differentiation within the Candidate Phyla Radiation.</title>
        <authorList>
            <person name="Danczak R.E."/>
            <person name="Johnston M.D."/>
            <person name="Kenah C."/>
            <person name="Slattery M."/>
            <person name="Wrighton K.C."/>
            <person name="Wilkins M.J."/>
        </authorList>
    </citation>
    <scope>NUCLEOTIDE SEQUENCE [LARGE SCALE GENOMIC DNA]</scope>
    <source>
        <strain evidence="16">Licking1014_85</strain>
    </source>
</reference>
<sequence length="613" mass="68311">MKNIFYNPDNIDSINPDSIEYIYSMADSNHATLEDEKAPKNNILYIILTVVFIILTATRLFFLQIISGTKNLFLAEGNRVNAKNIKAPRGIIYDYKYRPLVKNVSNSVLALYPQELSKNPDEKNKTLKFIRENLKIEIPKITQEAIVLKENLTHEETIALKILTHDYSGIYIEETPIRQYENIDSMGYILGYIGKVSEKELKNDQHLKMDDMVGKSGVEKTYNQWLTGIDGQSEIEVNSNGQFQRLIAQKPPEIGAEVKLSIDLDLQNKAGEILKNTISQSNYPSGVVIGMNPQTGKILFMNSVPNYDPNTPISSLLNNASNPLINRAISGIYPSGSVIKPVIASAALQEKVVSPDYKIDTPAEIKIGQYTFPDWKDHGVTDIRRAIAESNNIFFYALGGGWDKIKGLGINRLDQYLEKFGFGNPTNIDLTGEVSGSVPSPEWKKKVKHESWYIGDTYHLSIGQGDLIITPMQMLNAISSIANNGTLYQPRVVDEIRFSDGNVLKIESKINNKNIISPGNLQIVREGMRLAVTDGSARLISGIKDKNGNIVESAAKTGTAQVTTDKFHAWFTVFAPYDNPQIAIVVLIEEGGEGYLTAGPIAKSILEFYFQNY</sequence>
<dbReference type="GO" id="GO:0008658">
    <property type="term" value="F:penicillin binding"/>
    <property type="evidence" value="ECO:0007669"/>
    <property type="project" value="InterPro"/>
</dbReference>
<evidence type="ECO:0000256" key="12">
    <source>
        <dbReference type="ARBA" id="ARBA00023316"/>
    </source>
</evidence>
<keyword evidence="8" id="KW-0133">Cell shape</keyword>
<feature type="transmembrane region" description="Helical" evidence="13">
    <location>
        <begin position="43"/>
        <end position="62"/>
    </location>
</feature>
<dbReference type="Proteomes" id="UP000315589">
    <property type="component" value="Unassembled WGS sequence"/>
</dbReference>
<dbReference type="InterPro" id="IPR017790">
    <property type="entry name" value="Penicillin-binding_protein_2"/>
</dbReference>
<dbReference type="InterPro" id="IPR036138">
    <property type="entry name" value="PBP_dimer_sf"/>
</dbReference>
<dbReference type="InterPro" id="IPR001460">
    <property type="entry name" value="PCN-bd_Tpept"/>
</dbReference>
<dbReference type="InterPro" id="IPR012338">
    <property type="entry name" value="Beta-lactam/transpept-like"/>
</dbReference>
<evidence type="ECO:0000256" key="4">
    <source>
        <dbReference type="ARBA" id="ARBA00022519"/>
    </source>
</evidence>
<evidence type="ECO:0000256" key="1">
    <source>
        <dbReference type="ARBA" id="ARBA00004167"/>
    </source>
</evidence>
<feature type="domain" description="Penicillin-binding protein transpeptidase" evidence="14">
    <location>
        <begin position="287"/>
        <end position="607"/>
    </location>
</feature>
<dbReference type="PANTHER" id="PTHR30627:SF2">
    <property type="entry name" value="PEPTIDOGLYCAN D,D-TRANSPEPTIDASE MRDA"/>
    <property type="match status" value="1"/>
</dbReference>
<evidence type="ECO:0000256" key="3">
    <source>
        <dbReference type="ARBA" id="ARBA00022475"/>
    </source>
</evidence>
<evidence type="ECO:0000256" key="8">
    <source>
        <dbReference type="ARBA" id="ARBA00022960"/>
    </source>
</evidence>
<dbReference type="GO" id="GO:0009002">
    <property type="term" value="F:serine-type D-Ala-D-Ala carboxypeptidase activity"/>
    <property type="evidence" value="ECO:0007669"/>
    <property type="project" value="InterPro"/>
</dbReference>
<comment type="caution">
    <text evidence="16">The sequence shown here is derived from an EMBL/GenBank/DDBJ whole genome shotgun (WGS) entry which is preliminary data.</text>
</comment>
<dbReference type="EMBL" id="VMGI01000030">
    <property type="protein sequence ID" value="TSC93310.1"/>
    <property type="molecule type" value="Genomic_DNA"/>
</dbReference>
<feature type="domain" description="Penicillin-binding protein dimerisation" evidence="15">
    <location>
        <begin position="85"/>
        <end position="244"/>
    </location>
</feature>
<evidence type="ECO:0000256" key="13">
    <source>
        <dbReference type="SAM" id="Phobius"/>
    </source>
</evidence>
<dbReference type="Pfam" id="PF00905">
    <property type="entry name" value="Transpeptidase"/>
    <property type="match status" value="1"/>
</dbReference>